<dbReference type="Gene3D" id="3.50.14.10">
    <property type="entry name" value="Replication terminator Tus, domain 1 superfamily/Replication terminator Tus"/>
    <property type="match status" value="1"/>
</dbReference>
<dbReference type="AlphaFoldDB" id="A0A9X4C7C3"/>
<evidence type="ECO:0000256" key="1">
    <source>
        <dbReference type="SAM" id="MobiDB-lite"/>
    </source>
</evidence>
<feature type="compositionally biased region" description="Basic and acidic residues" evidence="1">
    <location>
        <begin position="296"/>
        <end position="307"/>
    </location>
</feature>
<reference evidence="2 3" key="1">
    <citation type="submission" date="2022-05" db="EMBL/GenBank/DDBJ databases">
        <title>Novel Pseudomonas spp. Isolated from a Rainbow Trout Aquaculture Facility.</title>
        <authorList>
            <person name="Testerman T."/>
            <person name="Graf J."/>
        </authorList>
    </citation>
    <scope>NUCLEOTIDE SEQUENCE [LARGE SCALE GENOMIC DNA]</scope>
    <source>
        <strain evidence="2 3">ID1042</strain>
    </source>
</reference>
<organism evidence="2 3">
    <name type="scientific">Pseudomonas shahriarae</name>
    <dbReference type="NCBI Taxonomy" id="2745512"/>
    <lineage>
        <taxon>Bacteria</taxon>
        <taxon>Pseudomonadati</taxon>
        <taxon>Pseudomonadota</taxon>
        <taxon>Gammaproteobacteria</taxon>
        <taxon>Pseudomonadales</taxon>
        <taxon>Pseudomonadaceae</taxon>
        <taxon>Pseudomonas</taxon>
    </lineage>
</organism>
<evidence type="ECO:0000313" key="2">
    <source>
        <dbReference type="EMBL" id="MDD1011636.1"/>
    </source>
</evidence>
<dbReference type="RefSeq" id="WP_273878465.1">
    <property type="nucleotide sequence ID" value="NZ_JAMDHA010000059.1"/>
</dbReference>
<dbReference type="Proteomes" id="UP001148185">
    <property type="component" value="Unassembled WGS sequence"/>
</dbReference>
<feature type="compositionally biased region" description="Basic and acidic residues" evidence="1">
    <location>
        <begin position="268"/>
        <end position="279"/>
    </location>
</feature>
<keyword evidence="3" id="KW-1185">Reference proteome</keyword>
<dbReference type="InterPro" id="IPR008865">
    <property type="entry name" value="DNA_replication_term_site-bd"/>
</dbReference>
<proteinExistence type="predicted"/>
<evidence type="ECO:0000313" key="3">
    <source>
        <dbReference type="Proteomes" id="UP001148185"/>
    </source>
</evidence>
<dbReference type="InterPro" id="IPR036381">
    <property type="entry name" value="Tus_dom1"/>
</dbReference>
<name>A0A9X4C7C3_9PSED</name>
<dbReference type="EMBL" id="JAMDHA010000059">
    <property type="protein sequence ID" value="MDD1011636.1"/>
    <property type="molecule type" value="Genomic_DNA"/>
</dbReference>
<sequence length="325" mass="36571">MYERIQSAYQSLTAAIEAFNRTWPTLVVDGVVYVLPLLNEQKTPDILLVEKVTGPDAIKMAIDAIGTFERDIGQAPGTVMRLPGYFTVATSVLDQVLAINACKQNLVDAIEMVRVEQNLTPEMRPRIMRRALGASFNTNQLKRSVHAFDGAPRQITFTWAGHSPGNERVTVSKIRAQLEAKAEIRAGAEDIPMEQTPEYFDLNSIVHLSDADILIKHKMVAPHPRCMLWFSESSRWDAMIKANLPVFVLASERAPTIKPLKLFDRNARRAKRHDEKARQEVLQGRDMYLPTAKGKPVQDKDIDRQSPEEEVASTYRLAGQTYSSQ</sequence>
<comment type="caution">
    <text evidence="2">The sequence shown here is derived from an EMBL/GenBank/DDBJ whole genome shotgun (WGS) entry which is preliminary data.</text>
</comment>
<protein>
    <submittedName>
        <fullName evidence="2">Replication terminus site-binding protein</fullName>
    </submittedName>
</protein>
<dbReference type="GO" id="GO:0005737">
    <property type="term" value="C:cytoplasm"/>
    <property type="evidence" value="ECO:0007669"/>
    <property type="project" value="InterPro"/>
</dbReference>
<accession>A0A9X4C7C3</accession>
<dbReference type="GO" id="GO:0006274">
    <property type="term" value="P:DNA replication termination"/>
    <property type="evidence" value="ECO:0007669"/>
    <property type="project" value="InterPro"/>
</dbReference>
<dbReference type="Pfam" id="PF05472">
    <property type="entry name" value="Ter"/>
    <property type="match status" value="1"/>
</dbReference>
<gene>
    <name evidence="2" type="ORF">M5G27_29710</name>
</gene>
<feature type="region of interest" description="Disordered" evidence="1">
    <location>
        <begin position="268"/>
        <end position="325"/>
    </location>
</feature>
<dbReference type="GO" id="GO:0003677">
    <property type="term" value="F:DNA binding"/>
    <property type="evidence" value="ECO:0007669"/>
    <property type="project" value="InterPro"/>
</dbReference>